<dbReference type="PANTHER" id="PTHR46652">
    <property type="entry name" value="LEUCINE-RICH REPEAT AND IQ DOMAIN-CONTAINING PROTEIN 1-RELATED"/>
    <property type="match status" value="1"/>
</dbReference>
<evidence type="ECO:0000313" key="3">
    <source>
        <dbReference type="EMBL" id="MEF2115373.1"/>
    </source>
</evidence>
<dbReference type="PROSITE" id="PS51450">
    <property type="entry name" value="LRR"/>
    <property type="match status" value="4"/>
</dbReference>
<evidence type="ECO:0000256" key="2">
    <source>
        <dbReference type="ARBA" id="ARBA00022737"/>
    </source>
</evidence>
<dbReference type="SMART" id="SM00369">
    <property type="entry name" value="LRR_TYP"/>
    <property type="match status" value="5"/>
</dbReference>
<dbReference type="InterPro" id="IPR001611">
    <property type="entry name" value="Leu-rich_rpt"/>
</dbReference>
<keyword evidence="2" id="KW-0677">Repeat</keyword>
<dbReference type="Pfam" id="PF12799">
    <property type="entry name" value="LRR_4"/>
    <property type="match status" value="1"/>
</dbReference>
<name>A0ABU7UYA5_9CLOT</name>
<dbReference type="PANTHER" id="PTHR46652:SF3">
    <property type="entry name" value="LEUCINE-RICH REPEAT-CONTAINING PROTEIN 9"/>
    <property type="match status" value="1"/>
</dbReference>
<dbReference type="Gene3D" id="3.80.10.10">
    <property type="entry name" value="Ribonuclease Inhibitor"/>
    <property type="match status" value="1"/>
</dbReference>
<dbReference type="InterPro" id="IPR050836">
    <property type="entry name" value="SDS22/Internalin_LRR"/>
</dbReference>
<evidence type="ECO:0000313" key="4">
    <source>
        <dbReference type="Proteomes" id="UP001498469"/>
    </source>
</evidence>
<dbReference type="SMART" id="SM00365">
    <property type="entry name" value="LRR_SD22"/>
    <property type="match status" value="5"/>
</dbReference>
<gene>
    <name evidence="3" type="ORF">SJI18_24190</name>
</gene>
<keyword evidence="1" id="KW-0433">Leucine-rich repeat</keyword>
<feature type="non-terminal residue" evidence="3">
    <location>
        <position position="1"/>
    </location>
</feature>
<reference evidence="3 4" key="1">
    <citation type="submission" date="2023-11" db="EMBL/GenBank/DDBJ databases">
        <title>Draft genome sequence of a psychrophilic Clostridium strain from permafrost water brine.</title>
        <authorList>
            <person name="Shcherbakova V.A."/>
            <person name="Trubitsyn V.E."/>
            <person name="Zakharyuk A.G."/>
        </authorList>
    </citation>
    <scope>NUCLEOTIDE SEQUENCE [LARGE SCALE GENOMIC DNA]</scope>
    <source>
        <strain evidence="3 4">14F</strain>
    </source>
</reference>
<dbReference type="EMBL" id="JAZHFS010000055">
    <property type="protein sequence ID" value="MEF2115373.1"/>
    <property type="molecule type" value="Genomic_DNA"/>
</dbReference>
<dbReference type="SUPFAM" id="SSF52075">
    <property type="entry name" value="Outer arm dynein light chain 1"/>
    <property type="match status" value="1"/>
</dbReference>
<comment type="caution">
    <text evidence="3">The sequence shown here is derived from an EMBL/GenBank/DDBJ whole genome shotgun (WGS) entry which is preliminary data.</text>
</comment>
<dbReference type="Proteomes" id="UP001498469">
    <property type="component" value="Unassembled WGS sequence"/>
</dbReference>
<dbReference type="InterPro" id="IPR025875">
    <property type="entry name" value="Leu-rich_rpt_4"/>
</dbReference>
<keyword evidence="4" id="KW-1185">Reference proteome</keyword>
<protein>
    <submittedName>
        <fullName evidence="3">Leucine-rich repeat domain-containing protein</fullName>
    </submittedName>
</protein>
<proteinExistence type="predicted"/>
<evidence type="ECO:0000256" key="1">
    <source>
        <dbReference type="ARBA" id="ARBA00022614"/>
    </source>
</evidence>
<dbReference type="RefSeq" id="WP_331703103.1">
    <property type="nucleotide sequence ID" value="NZ_JAZHFS010000055.1"/>
</dbReference>
<sequence>STKSITSILGIENLTNLTIVELNSNKISNLEPLQALTKLTEVSIAGNQISNIEPLKGLTNLISLDLSDNQIINIGPLKGLTNLISLDLSKNQIINIEDLRELTNLTDLTLRENQITDYSPVSSYYDNLKWKDFTLNNTDLSNFAGAVTLSPITVKINTIQSDIGLPNNIDINMFSNGFPGSATVSTTWDNGSTAGVPYDSTTPGTYIFTGTFDLPDGMTNYANNPTSTTVSVTIKDTSIQSDILLDFSEYHNEKLKIDQYISSIDNAAKTITLEANSPVNFVPVELDLVLNGTLGAMVYHGTQNVDLDTMYHIVNDDTINFYNNKGIVCTYKFIVLPED</sequence>
<dbReference type="InterPro" id="IPR003591">
    <property type="entry name" value="Leu-rich_rpt_typical-subtyp"/>
</dbReference>
<accession>A0ABU7UYA5</accession>
<organism evidence="3 4">
    <name type="scientific">Clostridium frigoriphilum</name>
    <dbReference type="NCBI Taxonomy" id="443253"/>
    <lineage>
        <taxon>Bacteria</taxon>
        <taxon>Bacillati</taxon>
        <taxon>Bacillota</taxon>
        <taxon>Clostridia</taxon>
        <taxon>Eubacteriales</taxon>
        <taxon>Clostridiaceae</taxon>
        <taxon>Clostridium</taxon>
    </lineage>
</organism>
<dbReference type="InterPro" id="IPR032675">
    <property type="entry name" value="LRR_dom_sf"/>
</dbReference>